<dbReference type="SUPFAM" id="SSF50129">
    <property type="entry name" value="GroES-like"/>
    <property type="match status" value="1"/>
</dbReference>
<name>A0ABS1R644_9SPHI</name>
<dbReference type="InterPro" id="IPR013149">
    <property type="entry name" value="ADH-like_C"/>
</dbReference>
<feature type="domain" description="Alcohol dehydrogenase-like C-terminal" evidence="5">
    <location>
        <begin position="172"/>
        <end position="300"/>
    </location>
</feature>
<keyword evidence="1 4" id="KW-0479">Metal-binding</keyword>
<evidence type="ECO:0000313" key="7">
    <source>
        <dbReference type="EMBL" id="MBL1410176.1"/>
    </source>
</evidence>
<dbReference type="InterPro" id="IPR013154">
    <property type="entry name" value="ADH-like_N"/>
</dbReference>
<comment type="similarity">
    <text evidence="4">Belongs to the zinc-containing alcohol dehydrogenase family.</text>
</comment>
<dbReference type="EMBL" id="JAERTY010000008">
    <property type="protein sequence ID" value="MBL1410176.1"/>
    <property type="molecule type" value="Genomic_DNA"/>
</dbReference>
<dbReference type="InterPro" id="IPR011032">
    <property type="entry name" value="GroES-like_sf"/>
</dbReference>
<accession>A0ABS1R644</accession>
<dbReference type="Proteomes" id="UP000625283">
    <property type="component" value="Unassembled WGS sequence"/>
</dbReference>
<evidence type="ECO:0000256" key="1">
    <source>
        <dbReference type="ARBA" id="ARBA00022723"/>
    </source>
</evidence>
<feature type="domain" description="Alcohol dehydrogenase-like N-terminal" evidence="6">
    <location>
        <begin position="25"/>
        <end position="134"/>
    </location>
</feature>
<dbReference type="PROSITE" id="PS00059">
    <property type="entry name" value="ADH_ZINC"/>
    <property type="match status" value="1"/>
</dbReference>
<sequence length="341" mass="37562">MKQAILVSPEHIVFSEVAEPAQLGSNDVLIHIKKIGVCGSDIHAYKGKHPFTQLPVVQGHEYSGQVVRVGSAVMKAKVGDKVTGRPQRVCGSCGPCRSGRYNVCANLQVEGFQAPGVAQDYFVLPEDRLYVIPESIDFDAIALIEPAAVAAHATAMIRDIGSKNIVISGAGPIGNIIAQFAKLRGAKRVIVSDFNPFRLQKMHDLGITETINLAEENFEDGLKRILKDESFQVGIEAVGVEPALHNLVDHIEKAGQVIIVGVYEEFPRLNMGYVGEHELTIQGSMMYKDEDYQEVIRCLTEGKLQLSALITQRFPFENYNEAYQFIEKQASRTIKVLIDVN</sequence>
<evidence type="ECO:0000313" key="8">
    <source>
        <dbReference type="Proteomes" id="UP000625283"/>
    </source>
</evidence>
<dbReference type="Gene3D" id="3.90.180.10">
    <property type="entry name" value="Medium-chain alcohol dehydrogenases, catalytic domain"/>
    <property type="match status" value="1"/>
</dbReference>
<dbReference type="RefSeq" id="WP_202103870.1">
    <property type="nucleotide sequence ID" value="NZ_JAERTY010000008.1"/>
</dbReference>
<dbReference type="Pfam" id="PF08240">
    <property type="entry name" value="ADH_N"/>
    <property type="match status" value="1"/>
</dbReference>
<proteinExistence type="inferred from homology"/>
<gene>
    <name evidence="7" type="ORF">JKG61_15590</name>
</gene>
<evidence type="ECO:0000256" key="2">
    <source>
        <dbReference type="ARBA" id="ARBA00022833"/>
    </source>
</evidence>
<comment type="caution">
    <text evidence="7">The sequence shown here is derived from an EMBL/GenBank/DDBJ whole genome shotgun (WGS) entry which is preliminary data.</text>
</comment>
<dbReference type="SUPFAM" id="SSF51735">
    <property type="entry name" value="NAD(P)-binding Rossmann-fold domains"/>
    <property type="match status" value="1"/>
</dbReference>
<dbReference type="PANTHER" id="PTHR43401">
    <property type="entry name" value="L-THREONINE 3-DEHYDROGENASE"/>
    <property type="match status" value="1"/>
</dbReference>
<evidence type="ECO:0000259" key="5">
    <source>
        <dbReference type="Pfam" id="PF00107"/>
    </source>
</evidence>
<protein>
    <submittedName>
        <fullName evidence="7">Alcohol dehydrogenase catalytic domain-containing protein</fullName>
    </submittedName>
</protein>
<keyword evidence="3" id="KW-0560">Oxidoreductase</keyword>
<dbReference type="InterPro" id="IPR036291">
    <property type="entry name" value="NAD(P)-bd_dom_sf"/>
</dbReference>
<organism evidence="7 8">
    <name type="scientific">Sphingobacterium faecale</name>
    <dbReference type="NCBI Taxonomy" id="2803775"/>
    <lineage>
        <taxon>Bacteria</taxon>
        <taxon>Pseudomonadati</taxon>
        <taxon>Bacteroidota</taxon>
        <taxon>Sphingobacteriia</taxon>
        <taxon>Sphingobacteriales</taxon>
        <taxon>Sphingobacteriaceae</taxon>
        <taxon>Sphingobacterium</taxon>
    </lineage>
</organism>
<dbReference type="PANTHER" id="PTHR43401:SF2">
    <property type="entry name" value="L-THREONINE 3-DEHYDROGENASE"/>
    <property type="match status" value="1"/>
</dbReference>
<evidence type="ECO:0000256" key="4">
    <source>
        <dbReference type="RuleBase" id="RU361277"/>
    </source>
</evidence>
<dbReference type="Gene3D" id="3.40.50.720">
    <property type="entry name" value="NAD(P)-binding Rossmann-like Domain"/>
    <property type="match status" value="1"/>
</dbReference>
<keyword evidence="2 4" id="KW-0862">Zinc</keyword>
<keyword evidence="8" id="KW-1185">Reference proteome</keyword>
<evidence type="ECO:0000256" key="3">
    <source>
        <dbReference type="ARBA" id="ARBA00023002"/>
    </source>
</evidence>
<dbReference type="InterPro" id="IPR002328">
    <property type="entry name" value="ADH_Zn_CS"/>
</dbReference>
<evidence type="ECO:0000259" key="6">
    <source>
        <dbReference type="Pfam" id="PF08240"/>
    </source>
</evidence>
<comment type="cofactor">
    <cofactor evidence="4">
        <name>Zn(2+)</name>
        <dbReference type="ChEBI" id="CHEBI:29105"/>
    </cofactor>
</comment>
<reference evidence="7 8" key="1">
    <citation type="submission" date="2021-01" db="EMBL/GenBank/DDBJ databases">
        <title>C459-1 draft genome sequence.</title>
        <authorList>
            <person name="Zhang X.-F."/>
        </authorList>
    </citation>
    <scope>NUCLEOTIDE SEQUENCE [LARGE SCALE GENOMIC DNA]</scope>
    <source>
        <strain evidence="8">C459-1</strain>
    </source>
</reference>
<dbReference type="Pfam" id="PF00107">
    <property type="entry name" value="ADH_zinc_N"/>
    <property type="match status" value="1"/>
</dbReference>
<dbReference type="InterPro" id="IPR050129">
    <property type="entry name" value="Zn_alcohol_dh"/>
</dbReference>